<protein>
    <submittedName>
        <fullName evidence="1">Uncharacterized protein</fullName>
    </submittedName>
</protein>
<evidence type="ECO:0000313" key="2">
    <source>
        <dbReference type="Proteomes" id="UP000828390"/>
    </source>
</evidence>
<dbReference type="AlphaFoldDB" id="A0A9D4BT32"/>
<name>A0A9D4BT32_DREPO</name>
<reference evidence="1" key="2">
    <citation type="submission" date="2020-11" db="EMBL/GenBank/DDBJ databases">
        <authorList>
            <person name="McCartney M.A."/>
            <person name="Auch B."/>
            <person name="Kono T."/>
            <person name="Mallez S."/>
            <person name="Becker A."/>
            <person name="Gohl D.M."/>
            <person name="Silverstein K.A.T."/>
            <person name="Koren S."/>
            <person name="Bechman K.B."/>
            <person name="Herman A."/>
            <person name="Abrahante J.E."/>
            <person name="Garbe J."/>
        </authorList>
    </citation>
    <scope>NUCLEOTIDE SEQUENCE</scope>
    <source>
        <strain evidence="1">Duluth1</strain>
        <tissue evidence="1">Whole animal</tissue>
    </source>
</reference>
<organism evidence="1 2">
    <name type="scientific">Dreissena polymorpha</name>
    <name type="common">Zebra mussel</name>
    <name type="synonym">Mytilus polymorpha</name>
    <dbReference type="NCBI Taxonomy" id="45954"/>
    <lineage>
        <taxon>Eukaryota</taxon>
        <taxon>Metazoa</taxon>
        <taxon>Spiralia</taxon>
        <taxon>Lophotrochozoa</taxon>
        <taxon>Mollusca</taxon>
        <taxon>Bivalvia</taxon>
        <taxon>Autobranchia</taxon>
        <taxon>Heteroconchia</taxon>
        <taxon>Euheterodonta</taxon>
        <taxon>Imparidentia</taxon>
        <taxon>Neoheterodontei</taxon>
        <taxon>Myida</taxon>
        <taxon>Dreissenoidea</taxon>
        <taxon>Dreissenidae</taxon>
        <taxon>Dreissena</taxon>
    </lineage>
</organism>
<gene>
    <name evidence="1" type="ORF">DPMN_066794</name>
</gene>
<sequence length="69" mass="8016">MLAHESDSMPAHRRYDRLRKRIFFYPCSEQEAAKATSGQSWFLHVRRLDHDASDLRHVLVSNVVSVSFG</sequence>
<dbReference type="Proteomes" id="UP000828390">
    <property type="component" value="Unassembled WGS sequence"/>
</dbReference>
<evidence type="ECO:0000313" key="1">
    <source>
        <dbReference type="EMBL" id="KAH3707389.1"/>
    </source>
</evidence>
<comment type="caution">
    <text evidence="1">The sequence shown here is derived from an EMBL/GenBank/DDBJ whole genome shotgun (WGS) entry which is preliminary data.</text>
</comment>
<dbReference type="EMBL" id="JAIWYP010000014">
    <property type="protein sequence ID" value="KAH3707389.1"/>
    <property type="molecule type" value="Genomic_DNA"/>
</dbReference>
<proteinExistence type="predicted"/>
<accession>A0A9D4BT32</accession>
<reference evidence="1" key="1">
    <citation type="journal article" date="2019" name="bioRxiv">
        <title>The Genome of the Zebra Mussel, Dreissena polymorpha: A Resource for Invasive Species Research.</title>
        <authorList>
            <person name="McCartney M.A."/>
            <person name="Auch B."/>
            <person name="Kono T."/>
            <person name="Mallez S."/>
            <person name="Zhang Y."/>
            <person name="Obille A."/>
            <person name="Becker A."/>
            <person name="Abrahante J.E."/>
            <person name="Garbe J."/>
            <person name="Badalamenti J.P."/>
            <person name="Herman A."/>
            <person name="Mangelson H."/>
            <person name="Liachko I."/>
            <person name="Sullivan S."/>
            <person name="Sone E.D."/>
            <person name="Koren S."/>
            <person name="Silverstein K.A.T."/>
            <person name="Beckman K.B."/>
            <person name="Gohl D.M."/>
        </authorList>
    </citation>
    <scope>NUCLEOTIDE SEQUENCE</scope>
    <source>
        <strain evidence="1">Duluth1</strain>
        <tissue evidence="1">Whole animal</tissue>
    </source>
</reference>
<keyword evidence="2" id="KW-1185">Reference proteome</keyword>